<proteinExistence type="predicted"/>
<dbReference type="InterPro" id="IPR011990">
    <property type="entry name" value="TPR-like_helical_dom_sf"/>
</dbReference>
<dbReference type="SUPFAM" id="SSF48452">
    <property type="entry name" value="TPR-like"/>
    <property type="match status" value="1"/>
</dbReference>
<dbReference type="Gene3D" id="1.25.40.10">
    <property type="entry name" value="Tetratricopeptide repeat domain"/>
    <property type="match status" value="1"/>
</dbReference>
<accession>H7FU50</accession>
<evidence type="ECO:0008006" key="3">
    <source>
        <dbReference type="Google" id="ProtNLM"/>
    </source>
</evidence>
<dbReference type="AlphaFoldDB" id="H7FU50"/>
<dbReference type="PATRIC" id="fig|1086011.3.peg.2712"/>
<dbReference type="eggNOG" id="ENOG50345H6">
    <property type="taxonomic scope" value="Bacteria"/>
</dbReference>
<dbReference type="STRING" id="1086011.HJ01_02770"/>
<dbReference type="Proteomes" id="UP000005566">
    <property type="component" value="Unassembled WGS sequence"/>
</dbReference>
<comment type="caution">
    <text evidence="1">The sequence shown here is derived from an EMBL/GenBank/DDBJ whole genome shotgun (WGS) entry which is preliminary data.</text>
</comment>
<protein>
    <recommendedName>
        <fullName evidence="3">Tetratricopeptide repeat-containing protein</fullName>
    </recommendedName>
</protein>
<evidence type="ECO:0000313" key="2">
    <source>
        <dbReference type="Proteomes" id="UP000005566"/>
    </source>
</evidence>
<sequence length="299" mass="34867">MSCYDFPAISKWHNVTGKLNQKTAQKTEIFKMKKIIIILLILSFNLTFSQDYFEGKNLYCKSENPEAMKLYNLGIETLYLNKSLNPKYLKITSNIFFKAYKTDTTFCDAIFFTGYTLRLLNDEKAIACYIMADSLSKKTLEFKINLASEGLRLGQDRSLKIARKKYNELITLFPENPEGYYGFALTSTIFGDVDKGLENINIAIEKYKLSNLKLKDEVIFLKGVLLSQNKNYDEGLEYLERCYSTYKRDENFKIHYSLCLLKVSEIKNDEQMRQKALKFYGQIETKQQIPEDIKAELKF</sequence>
<keyword evidence="2" id="KW-1185">Reference proteome</keyword>
<organism evidence="1 2">
    <name type="scientific">Flavobacterium frigoris (strain PS1)</name>
    <dbReference type="NCBI Taxonomy" id="1086011"/>
    <lineage>
        <taxon>Bacteria</taxon>
        <taxon>Pseudomonadati</taxon>
        <taxon>Bacteroidota</taxon>
        <taxon>Flavobacteriia</taxon>
        <taxon>Flavobacteriales</taxon>
        <taxon>Flavobacteriaceae</taxon>
        <taxon>Flavobacterium</taxon>
    </lineage>
</organism>
<name>H7FU50_FLAFP</name>
<reference evidence="1 2" key="1">
    <citation type="journal article" date="2014" name="Acta Crystallogr. D">
        <title>Structure-based characterization and antifreeze properties of a hyperactive ice-binding protein from the Antarctic bacterium Flavobacterium frigoris PS1.</title>
        <authorList>
            <person name="Do H."/>
            <person name="Kim S.J."/>
            <person name="Kim H.J."/>
            <person name="Lee J.H."/>
        </authorList>
    </citation>
    <scope>NUCLEOTIDE SEQUENCE [LARGE SCALE GENOMIC DNA]</scope>
    <source>
        <strain evidence="1 2">PS1</strain>
    </source>
</reference>
<dbReference type="EMBL" id="AHKF01000020">
    <property type="protein sequence ID" value="EIA07902.1"/>
    <property type="molecule type" value="Genomic_DNA"/>
</dbReference>
<evidence type="ECO:0000313" key="1">
    <source>
        <dbReference type="EMBL" id="EIA07902.1"/>
    </source>
</evidence>
<gene>
    <name evidence="1" type="ORF">HJ01_02770</name>
</gene>